<evidence type="ECO:0000259" key="1">
    <source>
        <dbReference type="PROSITE" id="PS51186"/>
    </source>
</evidence>
<dbReference type="InterPro" id="IPR041496">
    <property type="entry name" value="YitH/HolE_GNAT"/>
</dbReference>
<feature type="domain" description="N-acetyltransferase" evidence="1">
    <location>
        <begin position="146"/>
        <end position="294"/>
    </location>
</feature>
<protein>
    <submittedName>
        <fullName evidence="2">Unannotated protein</fullName>
    </submittedName>
</protein>
<dbReference type="Gene3D" id="3.40.630.90">
    <property type="match status" value="1"/>
</dbReference>
<dbReference type="InterPro" id="IPR052729">
    <property type="entry name" value="Acyl/Acetyltrans_Enzymes"/>
</dbReference>
<dbReference type="AlphaFoldDB" id="A0A6J7IT20"/>
<feature type="domain" description="N-acetyltransferase" evidence="1">
    <location>
        <begin position="7"/>
        <end position="143"/>
    </location>
</feature>
<dbReference type="PROSITE" id="PS51186">
    <property type="entry name" value="GNAT"/>
    <property type="match status" value="2"/>
</dbReference>
<dbReference type="GO" id="GO:0016747">
    <property type="term" value="F:acyltransferase activity, transferring groups other than amino-acyl groups"/>
    <property type="evidence" value="ECO:0007669"/>
    <property type="project" value="InterPro"/>
</dbReference>
<dbReference type="InterPro" id="IPR016181">
    <property type="entry name" value="Acyl_CoA_acyltransferase"/>
</dbReference>
<dbReference type="Pfam" id="PF00583">
    <property type="entry name" value="Acetyltransf_1"/>
    <property type="match status" value="1"/>
</dbReference>
<proteinExistence type="predicted"/>
<evidence type="ECO:0000313" key="2">
    <source>
        <dbReference type="EMBL" id="CAB4933960.1"/>
    </source>
</evidence>
<gene>
    <name evidence="2" type="ORF">UFOPK3610_02087</name>
</gene>
<dbReference type="Pfam" id="PF18014">
    <property type="entry name" value="Acetyltransf_18"/>
    <property type="match status" value="1"/>
</dbReference>
<accession>A0A6J7IT20</accession>
<organism evidence="2">
    <name type="scientific">freshwater metagenome</name>
    <dbReference type="NCBI Taxonomy" id="449393"/>
    <lineage>
        <taxon>unclassified sequences</taxon>
        <taxon>metagenomes</taxon>
        <taxon>ecological metagenomes</taxon>
    </lineage>
</organism>
<dbReference type="SUPFAM" id="SSF55729">
    <property type="entry name" value="Acyl-CoA N-acyltransferases (Nat)"/>
    <property type="match status" value="1"/>
</dbReference>
<dbReference type="EMBL" id="CAFBMR010000175">
    <property type="protein sequence ID" value="CAB4933960.1"/>
    <property type="molecule type" value="Genomic_DNA"/>
</dbReference>
<reference evidence="2" key="1">
    <citation type="submission" date="2020-05" db="EMBL/GenBank/DDBJ databases">
        <authorList>
            <person name="Chiriac C."/>
            <person name="Salcher M."/>
            <person name="Ghai R."/>
            <person name="Kavagutti S V."/>
        </authorList>
    </citation>
    <scope>NUCLEOTIDE SEQUENCE</scope>
</reference>
<dbReference type="InterPro" id="IPR000182">
    <property type="entry name" value="GNAT_dom"/>
</dbReference>
<dbReference type="PANTHER" id="PTHR47237:SF1">
    <property type="entry name" value="SLL0310 PROTEIN"/>
    <property type="match status" value="1"/>
</dbReference>
<dbReference type="PANTHER" id="PTHR47237">
    <property type="entry name" value="SLL0310 PROTEIN"/>
    <property type="match status" value="1"/>
</dbReference>
<dbReference type="Gene3D" id="3.40.630.30">
    <property type="match status" value="1"/>
</dbReference>
<sequence>MIVPSELVITPATLKQALQLGAWAEREGWSPGLGDIEVFYAADPQGFLVGHIQDRMVAAASAIHYDRDFAFCGFYIVEPDLRQQGLGHVIADAALQRVGSLVAGLDGVAAQVASYETLGFVFAHWTPRFTGRVSDIVSNISMPAGIQVVDVDAESSLFAEVVAYDTAHVPAPRTKFVSQWLRPDSPRRSFAALRDDAFAGYATVRPTTSEGARIGPLFAGDEEVARALMSRCAHEARTWGESIAIDVPDRNSTAVALAKEWGMVAAFTCARMYRGAEPVLPHDEIWGSTTFELG</sequence>
<name>A0A6J7IT20_9ZZZZ</name>